<evidence type="ECO:0000256" key="14">
    <source>
        <dbReference type="ARBA" id="ARBA00022972"/>
    </source>
</evidence>
<evidence type="ECO:0000256" key="7">
    <source>
        <dbReference type="ARBA" id="ARBA00022588"/>
    </source>
</evidence>
<evidence type="ECO:0000313" key="23">
    <source>
        <dbReference type="Proteomes" id="UP000694393"/>
    </source>
</evidence>
<evidence type="ECO:0000256" key="10">
    <source>
        <dbReference type="ARBA" id="ARBA00022734"/>
    </source>
</evidence>
<accession>A0A8C8SDA7</accession>
<dbReference type="CDD" id="cd00070">
    <property type="entry name" value="GLECT"/>
    <property type="match status" value="1"/>
</dbReference>
<dbReference type="Ensembl" id="ENSPCET00000017995.1">
    <property type="protein sequence ID" value="ENSPCEP00000017387.1"/>
    <property type="gene ID" value="ENSPCEG00000013656.1"/>
</dbReference>
<evidence type="ECO:0000313" key="22">
    <source>
        <dbReference type="Ensembl" id="ENSPCEP00000017387.1"/>
    </source>
</evidence>
<evidence type="ECO:0000256" key="19">
    <source>
        <dbReference type="RuleBase" id="RU102079"/>
    </source>
</evidence>
<dbReference type="GO" id="GO:0030593">
    <property type="term" value="P:neutrophil chemotaxis"/>
    <property type="evidence" value="ECO:0007669"/>
    <property type="project" value="TreeGrafter"/>
</dbReference>
<evidence type="ECO:0000256" key="6">
    <source>
        <dbReference type="ARBA" id="ARBA00022553"/>
    </source>
</evidence>
<dbReference type="PROSITE" id="PS51304">
    <property type="entry name" value="GALECTIN"/>
    <property type="match status" value="1"/>
</dbReference>
<keyword evidence="10 19" id="KW-0430">Lectin</keyword>
<keyword evidence="20" id="KW-0472">Membrane</keyword>
<keyword evidence="6" id="KW-0597">Phosphoprotein</keyword>
<dbReference type="InterPro" id="IPR001079">
    <property type="entry name" value="Galectin_CRD"/>
</dbReference>
<reference evidence="22" key="2">
    <citation type="submission" date="2025-09" db="UniProtKB">
        <authorList>
            <consortium name="Ensembl"/>
        </authorList>
    </citation>
    <scope>IDENTIFICATION</scope>
</reference>
<dbReference type="GO" id="GO:0048030">
    <property type="term" value="F:disaccharide binding"/>
    <property type="evidence" value="ECO:0007669"/>
    <property type="project" value="TreeGrafter"/>
</dbReference>
<evidence type="ECO:0000256" key="5">
    <source>
        <dbReference type="ARBA" id="ARBA00022525"/>
    </source>
</evidence>
<evidence type="ECO:0000256" key="12">
    <source>
        <dbReference type="ARBA" id="ARBA00022782"/>
    </source>
</evidence>
<evidence type="ECO:0000256" key="9">
    <source>
        <dbReference type="ARBA" id="ARBA00022728"/>
    </source>
</evidence>
<evidence type="ECO:0000256" key="4">
    <source>
        <dbReference type="ARBA" id="ARBA00022490"/>
    </source>
</evidence>
<evidence type="ECO:0000256" key="11">
    <source>
        <dbReference type="ARBA" id="ARBA00022737"/>
    </source>
</evidence>
<dbReference type="Pfam" id="PF00337">
    <property type="entry name" value="Gal-bind_lectin"/>
    <property type="match status" value="1"/>
</dbReference>
<keyword evidence="15" id="KW-0007">Acetylation</keyword>
<sequence length="156" mass="18132">MAEKSLPRRKQLEDQNLSWFSTWLITISSIHRCTSFLHSFSINFQCGSCQNPESDIAFHFNPRFEGGGYVVCNTFERQSWGSEEVKKEMPLSKGRPFEILVLVQHDSFLVIFFNIMFYTQIILKWLFLPFTSVNMFPNREGMGMALIFAEILSAVQ</sequence>
<evidence type="ECO:0000256" key="13">
    <source>
        <dbReference type="ARBA" id="ARBA00022859"/>
    </source>
</evidence>
<dbReference type="Gene3D" id="2.60.120.200">
    <property type="match status" value="1"/>
</dbReference>
<protein>
    <recommendedName>
        <fullName evidence="19">Galectin</fullName>
    </recommendedName>
</protein>
<evidence type="ECO:0000256" key="18">
    <source>
        <dbReference type="ARBA" id="ARBA00023242"/>
    </source>
</evidence>
<dbReference type="InterPro" id="IPR044156">
    <property type="entry name" value="Galectin-like"/>
</dbReference>
<dbReference type="SMART" id="SM00276">
    <property type="entry name" value="GLECT"/>
    <property type="match status" value="1"/>
</dbReference>
<dbReference type="GO" id="GO:0006397">
    <property type="term" value="P:mRNA processing"/>
    <property type="evidence" value="ECO:0007669"/>
    <property type="project" value="UniProtKB-KW"/>
</dbReference>
<dbReference type="GO" id="GO:2001237">
    <property type="term" value="P:negative regulation of extrinsic apoptotic signaling pathway"/>
    <property type="evidence" value="ECO:0007669"/>
    <property type="project" value="TreeGrafter"/>
</dbReference>
<dbReference type="Proteomes" id="UP000694393">
    <property type="component" value="Unplaced"/>
</dbReference>
<dbReference type="GO" id="GO:0002548">
    <property type="term" value="P:monocyte chemotaxis"/>
    <property type="evidence" value="ECO:0007669"/>
    <property type="project" value="TreeGrafter"/>
</dbReference>
<dbReference type="GO" id="GO:0048245">
    <property type="term" value="P:eosinophil chemotaxis"/>
    <property type="evidence" value="ECO:0007669"/>
    <property type="project" value="TreeGrafter"/>
</dbReference>
<dbReference type="GO" id="GO:0090280">
    <property type="term" value="P:positive regulation of calcium ion import"/>
    <property type="evidence" value="ECO:0007669"/>
    <property type="project" value="TreeGrafter"/>
</dbReference>
<keyword evidence="13" id="KW-0391">Immunity</keyword>
<dbReference type="SMART" id="SM00908">
    <property type="entry name" value="Gal-bind_lectin"/>
    <property type="match status" value="1"/>
</dbReference>
<dbReference type="GO" id="GO:0030154">
    <property type="term" value="P:cell differentiation"/>
    <property type="evidence" value="ECO:0007669"/>
    <property type="project" value="UniProtKB-KW"/>
</dbReference>
<dbReference type="GO" id="GO:0043236">
    <property type="term" value="F:laminin binding"/>
    <property type="evidence" value="ECO:0007669"/>
    <property type="project" value="TreeGrafter"/>
</dbReference>
<keyword evidence="9" id="KW-0747">Spliceosome</keyword>
<dbReference type="PANTHER" id="PTHR11346:SF26">
    <property type="entry name" value="GALECTIN-3"/>
    <property type="match status" value="1"/>
</dbReference>
<keyword evidence="8" id="KW-0507">mRNA processing</keyword>
<dbReference type="GO" id="GO:0005615">
    <property type="term" value="C:extracellular space"/>
    <property type="evidence" value="ECO:0007669"/>
    <property type="project" value="TreeGrafter"/>
</dbReference>
<evidence type="ECO:0000256" key="8">
    <source>
        <dbReference type="ARBA" id="ARBA00022664"/>
    </source>
</evidence>
<feature type="transmembrane region" description="Helical" evidence="20">
    <location>
        <begin position="108"/>
        <end position="127"/>
    </location>
</feature>
<evidence type="ECO:0000259" key="21">
    <source>
        <dbReference type="PROSITE" id="PS51304"/>
    </source>
</evidence>
<keyword evidence="23" id="KW-1185">Reference proteome</keyword>
<dbReference type="GO" id="GO:0008380">
    <property type="term" value="P:RNA splicing"/>
    <property type="evidence" value="ECO:0007669"/>
    <property type="project" value="UniProtKB-KW"/>
</dbReference>
<dbReference type="GO" id="GO:0001772">
    <property type="term" value="C:immunological synapse"/>
    <property type="evidence" value="ECO:0007669"/>
    <property type="project" value="TreeGrafter"/>
</dbReference>
<keyword evidence="18" id="KW-0539">Nucleus</keyword>
<reference evidence="22" key="1">
    <citation type="submission" date="2025-08" db="UniProtKB">
        <authorList>
            <consortium name="Ensembl"/>
        </authorList>
    </citation>
    <scope>IDENTIFICATION</scope>
</reference>
<dbReference type="GO" id="GO:0019863">
    <property type="term" value="F:IgE binding"/>
    <property type="evidence" value="ECO:0007669"/>
    <property type="project" value="UniProtKB-KW"/>
</dbReference>
<keyword evidence="14" id="KW-0389">IgE-binding protein</keyword>
<dbReference type="GO" id="GO:0045806">
    <property type="term" value="P:negative regulation of endocytosis"/>
    <property type="evidence" value="ECO:0007669"/>
    <property type="project" value="TreeGrafter"/>
</dbReference>
<dbReference type="GO" id="GO:0005681">
    <property type="term" value="C:spliceosomal complex"/>
    <property type="evidence" value="ECO:0007669"/>
    <property type="project" value="UniProtKB-KW"/>
</dbReference>
<keyword evidence="20" id="KW-1133">Transmembrane helix</keyword>
<dbReference type="GO" id="GO:0045087">
    <property type="term" value="P:innate immune response"/>
    <property type="evidence" value="ECO:0007669"/>
    <property type="project" value="UniProtKB-KW"/>
</dbReference>
<keyword evidence="17" id="KW-0508">mRNA splicing</keyword>
<evidence type="ECO:0000256" key="20">
    <source>
        <dbReference type="SAM" id="Phobius"/>
    </source>
</evidence>
<evidence type="ECO:0000256" key="15">
    <source>
        <dbReference type="ARBA" id="ARBA00022990"/>
    </source>
</evidence>
<feature type="domain" description="Galectin" evidence="21">
    <location>
        <begin position="16"/>
        <end position="156"/>
    </location>
</feature>
<organism evidence="22 23">
    <name type="scientific">Pelusios castaneus</name>
    <name type="common">West African mud turtle</name>
    <dbReference type="NCBI Taxonomy" id="367368"/>
    <lineage>
        <taxon>Eukaryota</taxon>
        <taxon>Metazoa</taxon>
        <taxon>Chordata</taxon>
        <taxon>Craniata</taxon>
        <taxon>Vertebrata</taxon>
        <taxon>Euteleostomi</taxon>
        <taxon>Archelosauria</taxon>
        <taxon>Testudinata</taxon>
        <taxon>Testudines</taxon>
        <taxon>Pleurodira</taxon>
        <taxon>Pelomedusidae</taxon>
        <taxon>Pelusios</taxon>
    </lineage>
</organism>
<evidence type="ECO:0000256" key="3">
    <source>
        <dbReference type="ARBA" id="ARBA00004613"/>
    </source>
</evidence>
<keyword evidence="4" id="KW-0963">Cytoplasm</keyword>
<keyword evidence="20" id="KW-0812">Transmembrane</keyword>
<keyword evidence="7" id="KW-0399">Innate immunity</keyword>
<dbReference type="PANTHER" id="PTHR11346">
    <property type="entry name" value="GALECTIN"/>
    <property type="match status" value="1"/>
</dbReference>
<comment type="subcellular location">
    <subcellularLocation>
        <location evidence="2">Cytoplasm</location>
    </subcellularLocation>
    <subcellularLocation>
        <location evidence="1">Nucleus</location>
    </subcellularLocation>
    <subcellularLocation>
        <location evidence="3">Secreted</location>
    </subcellularLocation>
</comment>
<evidence type="ECO:0000256" key="2">
    <source>
        <dbReference type="ARBA" id="ARBA00004496"/>
    </source>
</evidence>
<evidence type="ECO:0000256" key="16">
    <source>
        <dbReference type="ARBA" id="ARBA00023157"/>
    </source>
</evidence>
<keyword evidence="12" id="KW-0221">Differentiation</keyword>
<dbReference type="AlphaFoldDB" id="A0A8C8SDA7"/>
<keyword evidence="16" id="KW-1015">Disulfide bond</keyword>
<evidence type="ECO:0000256" key="1">
    <source>
        <dbReference type="ARBA" id="ARBA00004123"/>
    </source>
</evidence>
<evidence type="ECO:0000256" key="17">
    <source>
        <dbReference type="ARBA" id="ARBA00023187"/>
    </source>
</evidence>
<dbReference type="InterPro" id="IPR013320">
    <property type="entry name" value="ConA-like_dom_sf"/>
</dbReference>
<keyword evidence="5" id="KW-0964">Secreted</keyword>
<dbReference type="GO" id="GO:0005737">
    <property type="term" value="C:cytoplasm"/>
    <property type="evidence" value="ECO:0007669"/>
    <property type="project" value="UniProtKB-SubCell"/>
</dbReference>
<keyword evidence="11" id="KW-0677">Repeat</keyword>
<name>A0A8C8SDA7_9SAUR</name>
<dbReference type="GO" id="GO:0048246">
    <property type="term" value="P:macrophage chemotaxis"/>
    <property type="evidence" value="ECO:0007669"/>
    <property type="project" value="TreeGrafter"/>
</dbReference>
<dbReference type="SUPFAM" id="SSF49899">
    <property type="entry name" value="Concanavalin A-like lectins/glucanases"/>
    <property type="match status" value="1"/>
</dbReference>
<proteinExistence type="predicted"/>
<dbReference type="GO" id="GO:0050918">
    <property type="term" value="P:positive chemotaxis"/>
    <property type="evidence" value="ECO:0007669"/>
    <property type="project" value="TreeGrafter"/>
</dbReference>